<protein>
    <submittedName>
        <fullName evidence="2">Uncharacterized protein</fullName>
    </submittedName>
</protein>
<sequence>MTNKKNYMIIYTAYLGIHYIVIFVLSCFTSMCYSVIIMNTNLLAIRNSYCSEIVDVAVIIGSESRHHNYFDDCDVVDSFGFYLFPTLITVKRMNE</sequence>
<reference evidence="2 3" key="2">
    <citation type="journal article" date="2022" name="Mol. Biol. Evol.">
        <title>Comparative Genomics Reveals Insights into the Divergent Evolution of Astigmatic Mites and Household Pest Adaptations.</title>
        <authorList>
            <person name="Xiong Q."/>
            <person name="Wan A.T."/>
            <person name="Liu X."/>
            <person name="Fung C.S."/>
            <person name="Xiao X."/>
            <person name="Malainual N."/>
            <person name="Hou J."/>
            <person name="Wang L."/>
            <person name="Wang M."/>
            <person name="Yang K.Y."/>
            <person name="Cui Y."/>
            <person name="Leung E.L."/>
            <person name="Nong W."/>
            <person name="Shin S.K."/>
            <person name="Au S.W."/>
            <person name="Jeong K.Y."/>
            <person name="Chew F.T."/>
            <person name="Hui J.H."/>
            <person name="Leung T.F."/>
            <person name="Tungtrongchitr A."/>
            <person name="Zhong N."/>
            <person name="Liu Z."/>
            <person name="Tsui S.K."/>
        </authorList>
    </citation>
    <scope>NUCLEOTIDE SEQUENCE [LARGE SCALE GENOMIC DNA]</scope>
    <source>
        <strain evidence="2">Derp</strain>
    </source>
</reference>
<dbReference type="Proteomes" id="UP000887458">
    <property type="component" value="Unassembled WGS sequence"/>
</dbReference>
<evidence type="ECO:0000256" key="1">
    <source>
        <dbReference type="SAM" id="Phobius"/>
    </source>
</evidence>
<comment type="caution">
    <text evidence="2">The sequence shown here is derived from an EMBL/GenBank/DDBJ whole genome shotgun (WGS) entry which is preliminary data.</text>
</comment>
<dbReference type="EMBL" id="NJHN03000095">
    <property type="protein sequence ID" value="KAH9415634.1"/>
    <property type="molecule type" value="Genomic_DNA"/>
</dbReference>
<proteinExistence type="predicted"/>
<name>A0ABQ8IZ81_DERPT</name>
<accession>A0ABQ8IZ81</accession>
<evidence type="ECO:0000313" key="3">
    <source>
        <dbReference type="Proteomes" id="UP000887458"/>
    </source>
</evidence>
<evidence type="ECO:0000313" key="2">
    <source>
        <dbReference type="EMBL" id="KAH9415634.1"/>
    </source>
</evidence>
<keyword evidence="1" id="KW-1133">Transmembrane helix</keyword>
<gene>
    <name evidence="2" type="ORF">DERP_000123</name>
</gene>
<keyword evidence="1" id="KW-0812">Transmembrane</keyword>
<organism evidence="2 3">
    <name type="scientific">Dermatophagoides pteronyssinus</name>
    <name type="common">European house dust mite</name>
    <dbReference type="NCBI Taxonomy" id="6956"/>
    <lineage>
        <taxon>Eukaryota</taxon>
        <taxon>Metazoa</taxon>
        <taxon>Ecdysozoa</taxon>
        <taxon>Arthropoda</taxon>
        <taxon>Chelicerata</taxon>
        <taxon>Arachnida</taxon>
        <taxon>Acari</taxon>
        <taxon>Acariformes</taxon>
        <taxon>Sarcoptiformes</taxon>
        <taxon>Astigmata</taxon>
        <taxon>Psoroptidia</taxon>
        <taxon>Analgoidea</taxon>
        <taxon>Pyroglyphidae</taxon>
        <taxon>Dermatophagoidinae</taxon>
        <taxon>Dermatophagoides</taxon>
    </lineage>
</organism>
<dbReference type="PROSITE" id="PS51257">
    <property type="entry name" value="PROKAR_LIPOPROTEIN"/>
    <property type="match status" value="1"/>
</dbReference>
<reference evidence="2 3" key="1">
    <citation type="journal article" date="2018" name="J. Allergy Clin. Immunol.">
        <title>High-quality assembly of Dermatophagoides pteronyssinus genome and transcriptome reveals a wide range of novel allergens.</title>
        <authorList>
            <person name="Liu X.Y."/>
            <person name="Yang K.Y."/>
            <person name="Wang M.Q."/>
            <person name="Kwok J.S."/>
            <person name="Zeng X."/>
            <person name="Yang Z."/>
            <person name="Xiao X.J."/>
            <person name="Lau C.P."/>
            <person name="Li Y."/>
            <person name="Huang Z.M."/>
            <person name="Ba J.G."/>
            <person name="Yim A.K."/>
            <person name="Ouyang C.Y."/>
            <person name="Ngai S.M."/>
            <person name="Chan T.F."/>
            <person name="Leung E.L."/>
            <person name="Liu L."/>
            <person name="Liu Z.G."/>
            <person name="Tsui S.K."/>
        </authorList>
    </citation>
    <scope>NUCLEOTIDE SEQUENCE [LARGE SCALE GENOMIC DNA]</scope>
    <source>
        <strain evidence="2">Derp</strain>
    </source>
</reference>
<feature type="transmembrane region" description="Helical" evidence="1">
    <location>
        <begin position="12"/>
        <end position="36"/>
    </location>
</feature>
<keyword evidence="3" id="KW-1185">Reference proteome</keyword>
<keyword evidence="1" id="KW-0472">Membrane</keyword>